<gene>
    <name evidence="2" type="ORF">Z520_10969</name>
</gene>
<dbReference type="Proteomes" id="UP000053411">
    <property type="component" value="Unassembled WGS sequence"/>
</dbReference>
<dbReference type="PANTHER" id="PTHR24148:SF64">
    <property type="entry name" value="HETEROKARYON INCOMPATIBILITY DOMAIN-CONTAINING PROTEIN"/>
    <property type="match status" value="1"/>
</dbReference>
<dbReference type="EMBL" id="KN848095">
    <property type="protein sequence ID" value="KIX93326.1"/>
    <property type="molecule type" value="Genomic_DNA"/>
</dbReference>
<sequence length="683" mass="77501">MVFQYNVHASDEYRHHEVTWEADSNNNMTSAWVRLVRPGDTLRVTPKAQFAGWINHVREAEIEVHGIQKSPDTVPSYLPRLVETGDAAGASSSCYRPLNQSVGEIRLVLLQPGLSEEPLSCTLIHTSLYKCSVSYEALSYCWGDPRNRENIVVRVHNGGQPSELTMSITSNLYSALRTLRTQTGPPRTIWIDAISINQADLDERSSQVRLMTMTFMNASRVIVWLGEGNSVTKSAIQTIRAINDRHFKTKAWELADLHHPLMEAELGVDEFVDDLALFESPWFRRTWVVQEVFNARGIVVHCGEDTLDWPALLRVNKCIRLTDLKMNSSYKAQLPPIYQDIFDSLSSRVWRDSFTGSSTELGILEILIKGLDLDAEDPRDKIFAMLQFDQETADLGSLPAEIVPDYRKAAPEVFGNFTRWWIMHHRSLRILSAIQALDGRSWLSTTFPGKRWVAPGFPSWSWSYRGHSNWALGLLGLDHKRNYRACGDTQLDMNLLTTSRYSPLLPLLGIRIDLISSIGPYPYFKPWEHSEAIHRTYVGIFDPLNLTGKWVYQLGSKNHETYTTNDSPDLWESHFAVHDEYAAETGAVGCHNHCLFRTQEKGLTGLCPAGARVGDLVVILYGGSVPYVVREQKHDTGTEGEETRERETRYEFVGECFLEEYMGGRGIDEQKRQGLPNEVFTLV</sequence>
<dbReference type="PANTHER" id="PTHR24148">
    <property type="entry name" value="ANKYRIN REPEAT DOMAIN-CONTAINING PROTEIN 39 HOMOLOG-RELATED"/>
    <property type="match status" value="1"/>
</dbReference>
<evidence type="ECO:0000313" key="3">
    <source>
        <dbReference type="Proteomes" id="UP000053411"/>
    </source>
</evidence>
<reference evidence="2 3" key="1">
    <citation type="submission" date="2015-01" db="EMBL/GenBank/DDBJ databases">
        <title>The Genome Sequence of Fonsecaea multimorphosa CBS 102226.</title>
        <authorList>
            <consortium name="The Broad Institute Genomics Platform"/>
            <person name="Cuomo C."/>
            <person name="de Hoog S."/>
            <person name="Gorbushina A."/>
            <person name="Stielow B."/>
            <person name="Teixiera M."/>
            <person name="Abouelleil A."/>
            <person name="Chapman S.B."/>
            <person name="Priest M."/>
            <person name="Young S.K."/>
            <person name="Wortman J."/>
            <person name="Nusbaum C."/>
            <person name="Birren B."/>
        </authorList>
    </citation>
    <scope>NUCLEOTIDE SEQUENCE [LARGE SCALE GENOMIC DNA]</scope>
    <source>
        <strain evidence="2 3">CBS 102226</strain>
    </source>
</reference>
<dbReference type="InterPro" id="IPR010730">
    <property type="entry name" value="HET"/>
</dbReference>
<protein>
    <recommendedName>
        <fullName evidence="1">Heterokaryon incompatibility domain-containing protein</fullName>
    </recommendedName>
</protein>
<dbReference type="STRING" id="1442371.A0A0D2I811"/>
<dbReference type="VEuPathDB" id="FungiDB:Z520_10969"/>
<evidence type="ECO:0000313" key="2">
    <source>
        <dbReference type="EMBL" id="KIX93326.1"/>
    </source>
</evidence>
<organism evidence="2 3">
    <name type="scientific">Fonsecaea multimorphosa CBS 102226</name>
    <dbReference type="NCBI Taxonomy" id="1442371"/>
    <lineage>
        <taxon>Eukaryota</taxon>
        <taxon>Fungi</taxon>
        <taxon>Dikarya</taxon>
        <taxon>Ascomycota</taxon>
        <taxon>Pezizomycotina</taxon>
        <taxon>Eurotiomycetes</taxon>
        <taxon>Chaetothyriomycetidae</taxon>
        <taxon>Chaetothyriales</taxon>
        <taxon>Herpotrichiellaceae</taxon>
        <taxon>Fonsecaea</taxon>
    </lineage>
</organism>
<dbReference type="RefSeq" id="XP_016627449.1">
    <property type="nucleotide sequence ID" value="XM_016781460.1"/>
</dbReference>
<dbReference type="InterPro" id="IPR052895">
    <property type="entry name" value="HetReg/Transcr_Mod"/>
</dbReference>
<dbReference type="AlphaFoldDB" id="A0A0D2I811"/>
<feature type="domain" description="Heterokaryon incompatibility" evidence="1">
    <location>
        <begin position="135"/>
        <end position="291"/>
    </location>
</feature>
<dbReference type="Pfam" id="PF06985">
    <property type="entry name" value="HET"/>
    <property type="match status" value="1"/>
</dbReference>
<name>A0A0D2I811_9EURO</name>
<accession>A0A0D2I811</accession>
<evidence type="ECO:0000259" key="1">
    <source>
        <dbReference type="Pfam" id="PF06985"/>
    </source>
</evidence>
<proteinExistence type="predicted"/>
<dbReference type="OrthoDB" id="4161611at2759"/>
<keyword evidence="3" id="KW-1185">Reference proteome</keyword>
<dbReference type="GeneID" id="27716715"/>